<dbReference type="Proteomes" id="UP000542973">
    <property type="component" value="Unassembled WGS sequence"/>
</dbReference>
<evidence type="ECO:0000313" key="2">
    <source>
        <dbReference type="Proteomes" id="UP000542973"/>
    </source>
</evidence>
<sequence>MPDSPKYLYDPTHADSIAALSRLGRAPSSGAQTIGVFRFRGESVRVERLDDNTFVAIRLDAAGRPRSLLDRLLDLVRSLFRLEGGRRWQLTGRDRREMESWMFAMSARALQQQMRCQREQTAVRDRRDASTLSRFEALPLPLLHAIGVRLSLQDCHALRQVCSRFAKPMAHCVPLLQAALWTTLPGLRRALAHTLPQTESRPFAVEPDRPTRAKALQVAADRVSELPGSQRCAGLRSVLDAIQLAFPDGDGAAVPLRLLATELARQPCLAVEESRQVQRLAVELCRALERLPLAERIGAALALHRNPTLSITDRVRALLVPESCWLLAVRVVPAVQRRRVVDDLASLVAEPSRLPPSKAVPLALQALELAELDPGASAHALAALFRISAPAMLVQDCPPDPPDPRGGDAAFRAGMAVWERLLATASAWPTQAAVILMKALLQALAALSDQRVKNKARLAAGRWLQNAGELPGNDRHMIEALLFALLAEPARLAAWNAMWDALPPPTSQHDDAAEAELRQIARCLTYVADATQWESMLLPRLTPLPPQQQAALLSNLPAFLYRGPHTMELFERVLNLAVHHRLLKPLTLWYRARTLADYGQYGDALDSALVCLPTAQQAQWIVALSRNRVVPQLWIDVGLAAMEPPLPNAALQASLIGAVAVQCHSHGVALDADWRTRIAGLTEALVQLEGTAARLDTAALSALIGMGDVMLQLHDGAARSARRAWAEDAIPAFVDAVWRWVRGLPFDSMLGMLAALCAVRAPFAPSNERHFHLATVRHALGLLPALSPEQQSDLLPLLVDMESGPKGARPIDWRGFDRCRQTLWQAIVDLPARERARARLLDKVSYWFARAPADAASRQAWRDARRECLAMVDGVRSDHRPVLAWR</sequence>
<evidence type="ECO:0000313" key="1">
    <source>
        <dbReference type="EMBL" id="NNH11299.1"/>
    </source>
</evidence>
<proteinExistence type="predicted"/>
<reference evidence="1 2" key="1">
    <citation type="submission" date="2020-05" db="EMBL/GenBank/DDBJ databases">
        <title>MicrobeNet Type strains.</title>
        <authorList>
            <person name="Nicholson A.C."/>
        </authorList>
    </citation>
    <scope>NUCLEOTIDE SEQUENCE [LARGE SCALE GENOMIC DNA]</scope>
    <source>
        <strain evidence="1 2">ATCC 700815</strain>
    </source>
</reference>
<evidence type="ECO:0008006" key="3">
    <source>
        <dbReference type="Google" id="ProtNLM"/>
    </source>
</evidence>
<protein>
    <recommendedName>
        <fullName evidence="3">F-box domain-containing protein</fullName>
    </recommendedName>
</protein>
<dbReference type="RefSeq" id="WP_144425717.1">
    <property type="nucleotide sequence ID" value="NZ_BAAAEB010000035.1"/>
</dbReference>
<dbReference type="EMBL" id="JABEMD010000014">
    <property type="protein sequence ID" value="NNH11299.1"/>
    <property type="molecule type" value="Genomic_DNA"/>
</dbReference>
<name>A0A849BL43_9BURK</name>
<gene>
    <name evidence="1" type="ORF">HLB16_10440</name>
</gene>
<accession>A0A849BL43</accession>
<comment type="caution">
    <text evidence="1">The sequence shown here is derived from an EMBL/GenBank/DDBJ whole genome shotgun (WGS) entry which is preliminary data.</text>
</comment>
<dbReference type="AlphaFoldDB" id="A0A849BL43"/>
<organism evidence="1 2">
    <name type="scientific">Cupriavidus gilardii</name>
    <dbReference type="NCBI Taxonomy" id="82541"/>
    <lineage>
        <taxon>Bacteria</taxon>
        <taxon>Pseudomonadati</taxon>
        <taxon>Pseudomonadota</taxon>
        <taxon>Betaproteobacteria</taxon>
        <taxon>Burkholderiales</taxon>
        <taxon>Burkholderiaceae</taxon>
        <taxon>Cupriavidus</taxon>
    </lineage>
</organism>